<dbReference type="OrthoDB" id="444631at2759"/>
<keyword evidence="3 7" id="KW-1133">Transmembrane helix</keyword>
<keyword evidence="2 7" id="KW-0812">Transmembrane</keyword>
<evidence type="ECO:0000256" key="7">
    <source>
        <dbReference type="SAM" id="Phobius"/>
    </source>
</evidence>
<evidence type="ECO:0000256" key="4">
    <source>
        <dbReference type="ARBA" id="ARBA00023136"/>
    </source>
</evidence>
<keyword evidence="4 7" id="KW-0472">Membrane</keyword>
<proteinExistence type="inferred from homology"/>
<dbReference type="Proteomes" id="UP000799770">
    <property type="component" value="Unassembled WGS sequence"/>
</dbReference>
<reference evidence="9" key="1">
    <citation type="journal article" date="2020" name="Stud. Mycol.">
        <title>101 Dothideomycetes genomes: a test case for predicting lifestyles and emergence of pathogens.</title>
        <authorList>
            <person name="Haridas S."/>
            <person name="Albert R."/>
            <person name="Binder M."/>
            <person name="Bloem J."/>
            <person name="Labutti K."/>
            <person name="Salamov A."/>
            <person name="Andreopoulos B."/>
            <person name="Baker S."/>
            <person name="Barry K."/>
            <person name="Bills G."/>
            <person name="Bluhm B."/>
            <person name="Cannon C."/>
            <person name="Castanera R."/>
            <person name="Culley D."/>
            <person name="Daum C."/>
            <person name="Ezra D."/>
            <person name="Gonzalez J."/>
            <person name="Henrissat B."/>
            <person name="Kuo A."/>
            <person name="Liang C."/>
            <person name="Lipzen A."/>
            <person name="Lutzoni F."/>
            <person name="Magnuson J."/>
            <person name="Mondo S."/>
            <person name="Nolan M."/>
            <person name="Ohm R."/>
            <person name="Pangilinan J."/>
            <person name="Park H.-J."/>
            <person name="Ramirez L."/>
            <person name="Alfaro M."/>
            <person name="Sun H."/>
            <person name="Tritt A."/>
            <person name="Yoshinaga Y."/>
            <person name="Zwiers L.-H."/>
            <person name="Turgeon B."/>
            <person name="Goodwin S."/>
            <person name="Spatafora J."/>
            <person name="Crous P."/>
            <person name="Grigoriev I."/>
        </authorList>
    </citation>
    <scope>NUCLEOTIDE SEQUENCE</scope>
    <source>
        <strain evidence="9">CBS 627.86</strain>
    </source>
</reference>
<feature type="transmembrane region" description="Helical" evidence="7">
    <location>
        <begin position="298"/>
        <end position="323"/>
    </location>
</feature>
<evidence type="ECO:0000313" key="10">
    <source>
        <dbReference type="Proteomes" id="UP000799770"/>
    </source>
</evidence>
<comment type="subcellular location">
    <subcellularLocation>
        <location evidence="1">Membrane</location>
        <topology evidence="1">Multi-pass membrane protein</topology>
    </subcellularLocation>
</comment>
<feature type="transmembrane region" description="Helical" evidence="7">
    <location>
        <begin position="178"/>
        <end position="200"/>
    </location>
</feature>
<evidence type="ECO:0000256" key="5">
    <source>
        <dbReference type="ARBA" id="ARBA00038359"/>
    </source>
</evidence>
<dbReference type="AlphaFoldDB" id="A0A6A5ZTR7"/>
<feature type="transmembrane region" description="Helical" evidence="7">
    <location>
        <begin position="144"/>
        <end position="166"/>
    </location>
</feature>
<keyword evidence="10" id="KW-1185">Reference proteome</keyword>
<protein>
    <recommendedName>
        <fullName evidence="8">Rhodopsin domain-containing protein</fullName>
    </recommendedName>
</protein>
<feature type="transmembrane region" description="Helical" evidence="7">
    <location>
        <begin position="48"/>
        <end position="68"/>
    </location>
</feature>
<comment type="similarity">
    <text evidence="5">Belongs to the SAT4 family.</text>
</comment>
<name>A0A6A5ZTR7_9PLEO</name>
<organism evidence="9 10">
    <name type="scientific">Lophiotrema nucula</name>
    <dbReference type="NCBI Taxonomy" id="690887"/>
    <lineage>
        <taxon>Eukaryota</taxon>
        <taxon>Fungi</taxon>
        <taxon>Dikarya</taxon>
        <taxon>Ascomycota</taxon>
        <taxon>Pezizomycotina</taxon>
        <taxon>Dothideomycetes</taxon>
        <taxon>Pleosporomycetidae</taxon>
        <taxon>Pleosporales</taxon>
        <taxon>Lophiotremataceae</taxon>
        <taxon>Lophiotrema</taxon>
    </lineage>
</organism>
<gene>
    <name evidence="9" type="ORF">BDV96DRAFT_639599</name>
</gene>
<evidence type="ECO:0000313" key="9">
    <source>
        <dbReference type="EMBL" id="KAF2123050.1"/>
    </source>
</evidence>
<feature type="transmembrane region" description="Helical" evidence="7">
    <location>
        <begin position="259"/>
        <end position="278"/>
    </location>
</feature>
<dbReference type="PANTHER" id="PTHR33048:SF158">
    <property type="entry name" value="MEMBRANE PROTEIN PTH11-LIKE, PUTATIVE-RELATED"/>
    <property type="match status" value="1"/>
</dbReference>
<feature type="transmembrane region" description="Helical" evidence="7">
    <location>
        <begin position="97"/>
        <end position="118"/>
    </location>
</feature>
<feature type="region of interest" description="Disordered" evidence="6">
    <location>
        <begin position="342"/>
        <end position="366"/>
    </location>
</feature>
<accession>A0A6A5ZTR7</accession>
<dbReference type="InterPro" id="IPR049326">
    <property type="entry name" value="Rhodopsin_dom_fungi"/>
</dbReference>
<evidence type="ECO:0000256" key="2">
    <source>
        <dbReference type="ARBA" id="ARBA00022692"/>
    </source>
</evidence>
<evidence type="ECO:0000256" key="6">
    <source>
        <dbReference type="SAM" id="MobiDB-lite"/>
    </source>
</evidence>
<dbReference type="GO" id="GO:0016020">
    <property type="term" value="C:membrane"/>
    <property type="evidence" value="ECO:0007669"/>
    <property type="project" value="UniProtKB-SubCell"/>
</dbReference>
<dbReference type="Pfam" id="PF20684">
    <property type="entry name" value="Fung_rhodopsin"/>
    <property type="match status" value="1"/>
</dbReference>
<dbReference type="PANTHER" id="PTHR33048">
    <property type="entry name" value="PTH11-LIKE INTEGRAL MEMBRANE PROTEIN (AFU_ORTHOLOGUE AFUA_5G11245)"/>
    <property type="match status" value="1"/>
</dbReference>
<dbReference type="EMBL" id="ML977310">
    <property type="protein sequence ID" value="KAF2123050.1"/>
    <property type="molecule type" value="Genomic_DNA"/>
</dbReference>
<sequence>MSRLPSSLTSVANLPPEVLRNLSLTPALPPPPGVTQNFNDAANQSAQAIVPSSIMMCIALVFFLNRAYAKLCLMRKVTWDDGMDPSKHSVEVLTQSGTLVLGVLGAITYYISVLYPIAKGIMARHMWDVSILKVISNDNLIPAYIGPLVAQPTYYFLQVSFFLLYLQLFESLRWMRVCSWLGVLISTLFYIAVTLVILIVSTPRRGETWIQRQALSITQITAMDTPTSAIRCFLDLYTMALPICAIARMHLPLKRKIAAMLIFLCGALEIACSILALATRHRIMKKGELADMTWDFPLAQVVAIAEFSIGIICVCVPSMAYAFRHERSIYYGLRKWLSSFRTRDESNPVPSPVRRHRKDPYSTENTTADEEYVAKSKFKLHLSLLTRYTITLGSAMGKQDSQA</sequence>
<evidence type="ECO:0000256" key="1">
    <source>
        <dbReference type="ARBA" id="ARBA00004141"/>
    </source>
</evidence>
<evidence type="ECO:0000259" key="8">
    <source>
        <dbReference type="Pfam" id="PF20684"/>
    </source>
</evidence>
<evidence type="ECO:0000256" key="3">
    <source>
        <dbReference type="ARBA" id="ARBA00022989"/>
    </source>
</evidence>
<dbReference type="InterPro" id="IPR052337">
    <property type="entry name" value="SAT4-like"/>
</dbReference>
<feature type="domain" description="Rhodopsin" evidence="8">
    <location>
        <begin position="66"/>
        <end position="323"/>
    </location>
</feature>